<feature type="non-terminal residue" evidence="1">
    <location>
        <position position="1"/>
    </location>
</feature>
<dbReference type="Proteomes" id="UP001159427">
    <property type="component" value="Unassembled WGS sequence"/>
</dbReference>
<feature type="non-terminal residue" evidence="1">
    <location>
        <position position="810"/>
    </location>
</feature>
<comment type="caution">
    <text evidence="1">The sequence shown here is derived from an EMBL/GenBank/DDBJ whole genome shotgun (WGS) entry which is preliminary data.</text>
</comment>
<gene>
    <name evidence="1" type="ORF">PEVE_00009474</name>
</gene>
<dbReference type="PANTHER" id="PTHR10559:SF18">
    <property type="entry name" value="TRANSCOBALAMIN II"/>
    <property type="match status" value="1"/>
</dbReference>
<accession>A0ABN8R4I5</accession>
<protein>
    <submittedName>
        <fullName evidence="1">Uncharacterized protein</fullName>
    </submittedName>
</protein>
<keyword evidence="2" id="KW-1185">Reference proteome</keyword>
<dbReference type="PANTHER" id="PTHR10559">
    <property type="entry name" value="TRANSCOBALAMIN-1/GASTRIC INTRINSIC FACTOR"/>
    <property type="match status" value="1"/>
</dbReference>
<proteinExistence type="predicted"/>
<name>A0ABN8R4I5_9CNID</name>
<evidence type="ECO:0000313" key="2">
    <source>
        <dbReference type="Proteomes" id="UP001159427"/>
    </source>
</evidence>
<dbReference type="Gene3D" id="2.170.130.30">
    <property type="match status" value="5"/>
</dbReference>
<organism evidence="1 2">
    <name type="scientific">Porites evermanni</name>
    <dbReference type="NCBI Taxonomy" id="104178"/>
    <lineage>
        <taxon>Eukaryota</taxon>
        <taxon>Metazoa</taxon>
        <taxon>Cnidaria</taxon>
        <taxon>Anthozoa</taxon>
        <taxon>Hexacorallia</taxon>
        <taxon>Scleractinia</taxon>
        <taxon>Fungiina</taxon>
        <taxon>Poritidae</taxon>
        <taxon>Porites</taxon>
    </lineage>
</organism>
<dbReference type="InterPro" id="IPR051588">
    <property type="entry name" value="Cobalamin_Transport"/>
</dbReference>
<dbReference type="EMBL" id="CALNXI010001657">
    <property type="protein sequence ID" value="CAH3174303.1"/>
    <property type="molecule type" value="Genomic_DNA"/>
</dbReference>
<evidence type="ECO:0000313" key="1">
    <source>
        <dbReference type="EMBL" id="CAH3174303.1"/>
    </source>
</evidence>
<reference evidence="1 2" key="1">
    <citation type="submission" date="2022-05" db="EMBL/GenBank/DDBJ databases">
        <authorList>
            <consortium name="Genoscope - CEA"/>
            <person name="William W."/>
        </authorList>
    </citation>
    <scope>NUCLEOTIDE SEQUENCE [LARGE SCALE GENOMIC DNA]</scope>
</reference>
<sequence length="810" mass="89556">VASIQKHLERQETSHVKDFALHFRFNHSSSPVTREEKVSSSTRVTVKITRDRKPIAPSYTTKVPRGTLLVDILHKAAGDDTKGPFNKYESIYYGGMYKGVLLGYYITAMDGIKQDPATKRFWMIIDEKSGDYTPCGVSSYVPGDCSTTVFDFRRLKLDKPCPPYRGSGYCKKVTPSGQITVTLKMDWDVGQGEGKEIPASVIMKVHNGTTLMEIVNKAAKDNRTGPYNKYDSVYHGGRGYVITSMYGIKDDPATNKHWMILEEQSGKPIPCGVDFYVPENGSSIIFNFTTHFDQTPTTSGYCKPASSSYQIPTSPITVTIALDWNVTLVGKPIPPSFTTQVTDGTVLLDIINKVADEDPEGPFNRYVSTYHGGLGHSVTAFNGTEQIPQAGIYWMIHDNHTREHAPVGVSQYKPKDGSVTVLMHEKLSFHGPVTDIPTVESSGQRFVGIRLVALCFLTAIESMIFFYHLRTIFGSLYVSLLGDIQGKILHCLVTSRSNHDRRIMSKNEGVYTALKSAVQLIEVTIKLEWDVARVGKTIPPDATHTTKVRDGTVLLDILNEAADEKKRSPFNKYESTYYGGMGYFITAFNGIKSDPATNTNWMIYDEKTEKRVPLGVSQYQPKHDSVTVFRFEEAGSQGWSSSSIKTAYKTDAHTRVGPLSTQVTVTLKMDWDVQGVGKDIPASVVMKVQNGTTLMEMVNKAAEDDKNGPYNKYDSVYHGGMGYVITGMYGIEEDPTTNKPSPITVTIALIWNVTLVGKPIPAPHTTQVTDGTVLLDIINKVADEDPEGPFNRYASTYHGGLGHSVTAFNG</sequence>